<dbReference type="Proteomes" id="UP000575898">
    <property type="component" value="Unassembled WGS sequence"/>
</dbReference>
<proteinExistence type="predicted"/>
<reference evidence="2 3" key="1">
    <citation type="submission" date="2020-08" db="EMBL/GenBank/DDBJ databases">
        <title>Genomic Encyclopedia of Type Strains, Phase IV (KMG-IV): sequencing the most valuable type-strain genomes for metagenomic binning, comparative biology and taxonomic classification.</title>
        <authorList>
            <person name="Goeker M."/>
        </authorList>
    </citation>
    <scope>NUCLEOTIDE SEQUENCE [LARGE SCALE GENOMIC DNA]</scope>
    <source>
        <strain evidence="2 3">DSM 27165</strain>
    </source>
</reference>
<dbReference type="AlphaFoldDB" id="A0A840MF70"/>
<organism evidence="2 3">
    <name type="scientific">Chitinivorax tropicus</name>
    <dbReference type="NCBI Taxonomy" id="714531"/>
    <lineage>
        <taxon>Bacteria</taxon>
        <taxon>Pseudomonadati</taxon>
        <taxon>Pseudomonadota</taxon>
        <taxon>Betaproteobacteria</taxon>
        <taxon>Chitinivorax</taxon>
    </lineage>
</organism>
<accession>A0A840MF70</accession>
<dbReference type="RefSeq" id="WP_184034962.1">
    <property type="nucleotide sequence ID" value="NZ_JACHHY010000003.1"/>
</dbReference>
<comment type="caution">
    <text evidence="2">The sequence shown here is derived from an EMBL/GenBank/DDBJ whole genome shotgun (WGS) entry which is preliminary data.</text>
</comment>
<feature type="chain" id="PRO_5032516149" evidence="1">
    <location>
        <begin position="25"/>
        <end position="165"/>
    </location>
</feature>
<keyword evidence="1" id="KW-0732">Signal</keyword>
<dbReference type="Gene3D" id="1.20.120.1490">
    <property type="match status" value="1"/>
</dbReference>
<dbReference type="EMBL" id="JACHHY010000003">
    <property type="protein sequence ID" value="MBB5017328.1"/>
    <property type="molecule type" value="Genomic_DNA"/>
</dbReference>
<keyword evidence="3" id="KW-1185">Reference proteome</keyword>
<protein>
    <submittedName>
        <fullName evidence="2">Spy/CpxP family protein refolding chaperone</fullName>
    </submittedName>
</protein>
<sequence length="165" mass="18080">MSSMLKRSLLITSLITAMTGSAFASPGGPHQGAPRDGGPHAGMVWHMLGKAKDKLNLSAEQQALWQTAEKASGELREQMKAQHQKMRALMDAQSKETIIDLAKLDAAGETMRNNMDTAHDGVRKAWLNVYASLTAAQKEQVSNLLKQVWANKGKHRSQDDHHPNS</sequence>
<gene>
    <name evidence="2" type="ORF">HNQ59_000592</name>
</gene>
<feature type="signal peptide" evidence="1">
    <location>
        <begin position="1"/>
        <end position="24"/>
    </location>
</feature>
<evidence type="ECO:0000256" key="1">
    <source>
        <dbReference type="SAM" id="SignalP"/>
    </source>
</evidence>
<evidence type="ECO:0000313" key="2">
    <source>
        <dbReference type="EMBL" id="MBB5017328.1"/>
    </source>
</evidence>
<evidence type="ECO:0000313" key="3">
    <source>
        <dbReference type="Proteomes" id="UP000575898"/>
    </source>
</evidence>
<name>A0A840MF70_9PROT</name>
<dbReference type="Pfam" id="PF07813">
    <property type="entry name" value="LTXXQ"/>
    <property type="match status" value="1"/>
</dbReference>
<dbReference type="InterPro" id="IPR012899">
    <property type="entry name" value="LTXXQ"/>
</dbReference>